<keyword evidence="5 21" id="KW-0813">Transport</keyword>
<comment type="catalytic activity">
    <reaction evidence="20">
        <text>4 Fe(II)-[cytochrome c] + O2 + 8 H(+)(in) = 4 Fe(III)-[cytochrome c] + 2 H2O + 4 H(+)(out)</text>
        <dbReference type="Rhea" id="RHEA:11436"/>
        <dbReference type="Rhea" id="RHEA-COMP:10350"/>
        <dbReference type="Rhea" id="RHEA-COMP:14399"/>
        <dbReference type="ChEBI" id="CHEBI:15377"/>
        <dbReference type="ChEBI" id="CHEBI:15378"/>
        <dbReference type="ChEBI" id="CHEBI:15379"/>
        <dbReference type="ChEBI" id="CHEBI:29033"/>
        <dbReference type="ChEBI" id="CHEBI:29034"/>
        <dbReference type="EC" id="7.1.1.9"/>
    </reaction>
</comment>
<dbReference type="InterPro" id="IPR023616">
    <property type="entry name" value="Cyt_c_oxase-like_su1_dom"/>
</dbReference>
<feature type="transmembrane region" description="Helical" evidence="22">
    <location>
        <begin position="591"/>
        <end position="619"/>
    </location>
</feature>
<feature type="transmembrane region" description="Helical" evidence="22">
    <location>
        <begin position="225"/>
        <end position="250"/>
    </location>
</feature>
<keyword evidence="13 21" id="KW-0249">Electron transport</keyword>
<evidence type="ECO:0000256" key="20">
    <source>
        <dbReference type="ARBA" id="ARBA00047816"/>
    </source>
</evidence>
<comment type="pathway">
    <text evidence="3 22">Energy metabolism; oxidative phosphorylation.</text>
</comment>
<dbReference type="UniPathway" id="UPA00705"/>
<keyword evidence="14 22" id="KW-1133">Transmembrane helix</keyword>
<feature type="domain" description="Cytochrome oxidase subunit I profile" evidence="23">
    <location>
        <begin position="35"/>
        <end position="553"/>
    </location>
</feature>
<evidence type="ECO:0000256" key="15">
    <source>
        <dbReference type="ARBA" id="ARBA00023002"/>
    </source>
</evidence>
<dbReference type="GO" id="GO:0098803">
    <property type="term" value="C:respiratory chain complex"/>
    <property type="evidence" value="ECO:0007669"/>
    <property type="project" value="UniProtKB-UniRule"/>
</dbReference>
<dbReference type="GO" id="GO:0022904">
    <property type="term" value="P:respiratory electron transport chain"/>
    <property type="evidence" value="ECO:0007669"/>
    <property type="project" value="TreeGrafter"/>
</dbReference>
<evidence type="ECO:0000256" key="7">
    <source>
        <dbReference type="ARBA" id="ARBA00022617"/>
    </source>
</evidence>
<organism evidence="24 25">
    <name type="scientific">Lysinibacillus fusiformis</name>
    <dbReference type="NCBI Taxonomy" id="28031"/>
    <lineage>
        <taxon>Bacteria</taxon>
        <taxon>Bacillati</taxon>
        <taxon>Bacillota</taxon>
        <taxon>Bacilli</taxon>
        <taxon>Bacillales</taxon>
        <taxon>Bacillaceae</taxon>
        <taxon>Lysinibacillus</taxon>
    </lineage>
</organism>
<evidence type="ECO:0000256" key="4">
    <source>
        <dbReference type="ARBA" id="ARBA00009578"/>
    </source>
</evidence>
<dbReference type="GO" id="GO:0020037">
    <property type="term" value="F:heme binding"/>
    <property type="evidence" value="ECO:0007669"/>
    <property type="project" value="UniProtKB-UniRule"/>
</dbReference>
<dbReference type="PROSITE" id="PS00077">
    <property type="entry name" value="COX1_CUB"/>
    <property type="match status" value="1"/>
</dbReference>
<dbReference type="GO" id="GO:0015990">
    <property type="term" value="P:electron transport coupled proton transport"/>
    <property type="evidence" value="ECO:0007669"/>
    <property type="project" value="TreeGrafter"/>
</dbReference>
<dbReference type="Pfam" id="PF00115">
    <property type="entry name" value="COX1"/>
    <property type="match status" value="1"/>
</dbReference>
<evidence type="ECO:0000256" key="5">
    <source>
        <dbReference type="ARBA" id="ARBA00022448"/>
    </source>
</evidence>
<keyword evidence="11 22" id="KW-0375">Hydrogen ion transport</keyword>
<dbReference type="CDD" id="cd01662">
    <property type="entry name" value="Ubiquinol_Oxidase_I"/>
    <property type="match status" value="1"/>
</dbReference>
<dbReference type="GO" id="GO:0004129">
    <property type="term" value="F:cytochrome-c oxidase activity"/>
    <property type="evidence" value="ECO:0007669"/>
    <property type="project" value="UniProtKB-UniRule"/>
</dbReference>
<dbReference type="InterPro" id="IPR023615">
    <property type="entry name" value="Cyt_c_Oxase_su1_BS"/>
</dbReference>
<keyword evidence="16 22" id="KW-0408">Iron</keyword>
<dbReference type="Proteomes" id="UP000094784">
    <property type="component" value="Unassembled WGS sequence"/>
</dbReference>
<dbReference type="InterPro" id="IPR036927">
    <property type="entry name" value="Cyt_c_oxase-like_su1_sf"/>
</dbReference>
<feature type="transmembrane region" description="Helical" evidence="22">
    <location>
        <begin position="312"/>
        <end position="331"/>
    </location>
</feature>
<feature type="transmembrane region" description="Helical" evidence="22">
    <location>
        <begin position="451"/>
        <end position="471"/>
    </location>
</feature>
<feature type="transmembrane region" description="Helical" evidence="22">
    <location>
        <begin position="57"/>
        <end position="77"/>
    </location>
</feature>
<keyword evidence="6 22" id="KW-1003">Cell membrane</keyword>
<comment type="catalytic activity">
    <reaction evidence="1 22">
        <text>2 a quinol + O2 = 2 a quinone + 2 H2O</text>
        <dbReference type="Rhea" id="RHEA:55376"/>
        <dbReference type="ChEBI" id="CHEBI:15377"/>
        <dbReference type="ChEBI" id="CHEBI:15379"/>
        <dbReference type="ChEBI" id="CHEBI:24646"/>
        <dbReference type="ChEBI" id="CHEBI:132124"/>
    </reaction>
</comment>
<evidence type="ECO:0000256" key="6">
    <source>
        <dbReference type="ARBA" id="ARBA00022475"/>
    </source>
</evidence>
<sequence length="647" mass="72847">MSMEELFHPMQEPMILAAAISIVVGAVVIVAGLTYFKKWGYFYKNWLSTVDHKKIGIMYIAVALLMLFRGGIDALLMRAQTAVPDNGLLDAQHYNEIFTTHGLLMILFMAMPFVIGLMNIVIPLQIGARDVAFPRLNAVSFWLFAAGAGLLNLSFIIGGSPDAGWTAYFPLASTDFSPTVGNNYYSLALQLSGIGTLMTGVNFITTIIKMRAPGMKLMKMPMFTWSILITNVIIVFAFPVLTVALALMMLDRQFGTKFFAMQDGGMDMLWANLFWVWGHPEVYIVILPAFGIFSEIIATFARKNLYGYKSMVMSMVVISLLSFLVWAHHFYTMGHGVMVNSVFSITTMAIAVPTGVKIFNWLLTMRNGKIQFTTPMLYALGFIPIFTIGGVTGVMLAMASADYQYHNTMFLVAHFHYVLIPGTVFGVLAGYHYWWPKMFGFRLNEKLGKTAFWFIAISFNVTFFPLFILGLDGYARRMYTYSESTGYGPLNMLSFVGALGLAVGFALIVYNIYYSWKHMPRNEKADVWDGRTLEWATHSPVPEYNFAVVPTVTRLDEFWFAKKEGRDITAGKIEKIHMPNNTGTPFWMSGFFFLAAFFAVFNLWVPAIISMLGVFGFMIHRSFEKDHGRYISVEEVMATEKSLRGDK</sequence>
<evidence type="ECO:0000256" key="14">
    <source>
        <dbReference type="ARBA" id="ARBA00022989"/>
    </source>
</evidence>
<evidence type="ECO:0000313" key="25">
    <source>
        <dbReference type="Proteomes" id="UP000094784"/>
    </source>
</evidence>
<dbReference type="GO" id="GO:0005886">
    <property type="term" value="C:plasma membrane"/>
    <property type="evidence" value="ECO:0007669"/>
    <property type="project" value="UniProtKB-SubCell"/>
</dbReference>
<gene>
    <name evidence="24" type="ORF">BG258_16125</name>
</gene>
<feature type="transmembrane region" description="Helical" evidence="22">
    <location>
        <begin position="136"/>
        <end position="157"/>
    </location>
</feature>
<evidence type="ECO:0000256" key="2">
    <source>
        <dbReference type="ARBA" id="ARBA00004651"/>
    </source>
</evidence>
<keyword evidence="9 21" id="KW-0812">Transmembrane</keyword>
<keyword evidence="18 22" id="KW-0406">Ion transport</keyword>
<evidence type="ECO:0000256" key="22">
    <source>
        <dbReference type="RuleBase" id="RU367144"/>
    </source>
</evidence>
<dbReference type="PRINTS" id="PR01165">
    <property type="entry name" value="CYCOXIDASEI"/>
</dbReference>
<proteinExistence type="inferred from homology"/>
<evidence type="ECO:0000256" key="13">
    <source>
        <dbReference type="ARBA" id="ARBA00022982"/>
    </source>
</evidence>
<dbReference type="PROSITE" id="PS50855">
    <property type="entry name" value="COX1"/>
    <property type="match status" value="1"/>
</dbReference>
<dbReference type="RefSeq" id="WP_069482229.1">
    <property type="nucleotide sequence ID" value="NZ_CP130331.1"/>
</dbReference>
<evidence type="ECO:0000259" key="23">
    <source>
        <dbReference type="PROSITE" id="PS50855"/>
    </source>
</evidence>
<feature type="transmembrane region" description="Helical" evidence="22">
    <location>
        <begin position="411"/>
        <end position="431"/>
    </location>
</feature>
<evidence type="ECO:0000256" key="17">
    <source>
        <dbReference type="ARBA" id="ARBA00023008"/>
    </source>
</evidence>
<feature type="transmembrane region" description="Helical" evidence="22">
    <location>
        <begin position="184"/>
        <end position="204"/>
    </location>
</feature>
<dbReference type="PANTHER" id="PTHR10422">
    <property type="entry name" value="CYTOCHROME C OXIDASE SUBUNIT 1"/>
    <property type="match status" value="1"/>
</dbReference>
<name>A0A1E4RAF4_9BACI</name>
<evidence type="ECO:0000256" key="11">
    <source>
        <dbReference type="ARBA" id="ARBA00022781"/>
    </source>
</evidence>
<keyword evidence="7 21" id="KW-0349">Heme</keyword>
<evidence type="ECO:0000256" key="12">
    <source>
        <dbReference type="ARBA" id="ARBA00022967"/>
    </source>
</evidence>
<evidence type="ECO:0000256" key="1">
    <source>
        <dbReference type="ARBA" id="ARBA00000725"/>
    </source>
</evidence>
<comment type="cofactor">
    <cofactor evidence="22">
        <name>Cu cation</name>
        <dbReference type="ChEBI" id="CHEBI:23378"/>
    </cofactor>
    <text evidence="22">Binds a copper B center.</text>
</comment>
<dbReference type="Gene3D" id="1.20.210.10">
    <property type="entry name" value="Cytochrome c oxidase-like, subunit I domain"/>
    <property type="match status" value="1"/>
</dbReference>
<keyword evidence="19 22" id="KW-0472">Membrane</keyword>
<comment type="similarity">
    <text evidence="4 21">Belongs to the heme-copper respiratory oxidase family.</text>
</comment>
<dbReference type="NCBIfam" id="TIGR02882">
    <property type="entry name" value="QoxB"/>
    <property type="match status" value="1"/>
</dbReference>
<dbReference type="InterPro" id="IPR000883">
    <property type="entry name" value="Cyt_C_Oxase_1"/>
</dbReference>
<dbReference type="InterPro" id="IPR014233">
    <property type="entry name" value="QoxB"/>
</dbReference>
<dbReference type="EC" id="1.10.3.-" evidence="22"/>
<evidence type="ECO:0000256" key="9">
    <source>
        <dbReference type="ARBA" id="ARBA00022692"/>
    </source>
</evidence>
<evidence type="ECO:0000256" key="18">
    <source>
        <dbReference type="ARBA" id="ARBA00023065"/>
    </source>
</evidence>
<feature type="transmembrane region" description="Helical" evidence="22">
    <location>
        <begin position="491"/>
        <end position="514"/>
    </location>
</feature>
<feature type="transmembrane region" description="Helical" evidence="22">
    <location>
        <begin position="377"/>
        <end position="399"/>
    </location>
</feature>
<reference evidence="24 25" key="1">
    <citation type="submission" date="2016-09" db="EMBL/GenBank/DDBJ databases">
        <title>Draft genome sequence of the soil isolate, Lysinibacillus fusiformis M5, a potential hypoxanthine producer.</title>
        <authorList>
            <person name="Gallegos-Monterrosa R."/>
            <person name="Maroti G."/>
            <person name="Balint B."/>
            <person name="Kovacs A.T."/>
        </authorList>
    </citation>
    <scope>NUCLEOTIDE SEQUENCE [LARGE SCALE GENOMIC DNA]</scope>
    <source>
        <strain evidence="24 25">M5</strain>
    </source>
</reference>
<comment type="subcellular location">
    <subcellularLocation>
        <location evidence="2 22">Cell membrane</location>
        <topology evidence="2 22">Multi-pass membrane protein</topology>
    </subcellularLocation>
</comment>
<dbReference type="GO" id="GO:0006119">
    <property type="term" value="P:oxidative phosphorylation"/>
    <property type="evidence" value="ECO:0007669"/>
    <property type="project" value="UniProtKB-UniPathway"/>
</dbReference>
<dbReference type="PANTHER" id="PTHR10422:SF35">
    <property type="entry name" value="CYTOCHROME BO(3) UBIQUINOL OXIDASE SUBUNIT 1"/>
    <property type="match status" value="1"/>
</dbReference>
<evidence type="ECO:0000313" key="24">
    <source>
        <dbReference type="EMBL" id="ODV57328.1"/>
    </source>
</evidence>
<dbReference type="EMBL" id="MECQ01000001">
    <property type="protein sequence ID" value="ODV57328.1"/>
    <property type="molecule type" value="Genomic_DNA"/>
</dbReference>
<evidence type="ECO:0000256" key="8">
    <source>
        <dbReference type="ARBA" id="ARBA00022660"/>
    </source>
</evidence>
<keyword evidence="15 22" id="KW-0560">Oxidoreductase</keyword>
<dbReference type="OrthoDB" id="9759913at2"/>
<dbReference type="GO" id="GO:0005507">
    <property type="term" value="F:copper ion binding"/>
    <property type="evidence" value="ECO:0007669"/>
    <property type="project" value="UniProtKB-UniRule"/>
</dbReference>
<dbReference type="FunFam" id="1.20.210.10:FF:000006">
    <property type="entry name" value="Cytochrome c oxidase subunit 1"/>
    <property type="match status" value="1"/>
</dbReference>
<evidence type="ECO:0000256" key="3">
    <source>
        <dbReference type="ARBA" id="ARBA00004673"/>
    </source>
</evidence>
<comment type="cofactor">
    <cofactor evidence="22">
        <name>ferriheme a</name>
        <dbReference type="ChEBI" id="CHEBI:60532"/>
    </cofactor>
    <text evidence="22">Heme A3.</text>
</comment>
<evidence type="ECO:0000256" key="16">
    <source>
        <dbReference type="ARBA" id="ARBA00023004"/>
    </source>
</evidence>
<evidence type="ECO:0000256" key="10">
    <source>
        <dbReference type="ARBA" id="ARBA00022723"/>
    </source>
</evidence>
<dbReference type="GO" id="GO:0016682">
    <property type="term" value="F:oxidoreductase activity, acting on diphenols and related substances as donors, oxygen as acceptor"/>
    <property type="evidence" value="ECO:0007669"/>
    <property type="project" value="UniProtKB-UniRule"/>
</dbReference>
<feature type="transmembrane region" description="Helical" evidence="22">
    <location>
        <begin position="15"/>
        <end position="36"/>
    </location>
</feature>
<keyword evidence="8 21" id="KW-0679">Respiratory chain</keyword>
<evidence type="ECO:0000256" key="19">
    <source>
        <dbReference type="ARBA" id="ARBA00023136"/>
    </source>
</evidence>
<feature type="transmembrane region" description="Helical" evidence="22">
    <location>
        <begin position="97"/>
        <end position="124"/>
    </location>
</feature>
<keyword evidence="17 22" id="KW-0186">Copper</keyword>
<comment type="caution">
    <text evidence="24">The sequence shown here is derived from an EMBL/GenBank/DDBJ whole genome shotgun (WGS) entry which is preliminary data.</text>
</comment>
<keyword evidence="12" id="KW-1278">Translocase</keyword>
<keyword evidence="10 22" id="KW-0479">Metal-binding</keyword>
<dbReference type="SUPFAM" id="SSF81442">
    <property type="entry name" value="Cytochrome c oxidase subunit I-like"/>
    <property type="match status" value="1"/>
</dbReference>
<protein>
    <recommendedName>
        <fullName evidence="22">Quinol oxidase subunit 1</fullName>
        <ecNumber evidence="22">1.10.3.-</ecNumber>
    </recommendedName>
</protein>
<accession>A0A1E4RAF4</accession>
<dbReference type="AlphaFoldDB" id="A0A1E4RAF4"/>
<feature type="transmembrane region" description="Helical" evidence="22">
    <location>
        <begin position="337"/>
        <end position="356"/>
    </location>
</feature>
<comment type="function">
    <text evidence="22">Catalyzes quinol oxidation with the concomitant reduction of oxygen to water.</text>
</comment>
<evidence type="ECO:0000256" key="21">
    <source>
        <dbReference type="RuleBase" id="RU000370"/>
    </source>
</evidence>